<evidence type="ECO:0000313" key="9">
    <source>
        <dbReference type="EMBL" id="SFR60065.1"/>
    </source>
</evidence>
<dbReference type="PANTHER" id="PTHR42802:SF1">
    <property type="entry name" value="L-ORNITHINE N(5)-MONOOXYGENASE"/>
    <property type="match status" value="1"/>
</dbReference>
<keyword evidence="6" id="KW-0521">NADP</keyword>
<organism evidence="9 10">
    <name type="scientific">Marinobacter daqiaonensis</name>
    <dbReference type="NCBI Taxonomy" id="650891"/>
    <lineage>
        <taxon>Bacteria</taxon>
        <taxon>Pseudomonadati</taxon>
        <taxon>Pseudomonadota</taxon>
        <taxon>Gammaproteobacteria</taxon>
        <taxon>Pseudomonadales</taxon>
        <taxon>Marinobacteraceae</taxon>
        <taxon>Marinobacter</taxon>
    </lineage>
</organism>
<comment type="pathway">
    <text evidence="2">Siderophore biosynthesis.</text>
</comment>
<evidence type="ECO:0000256" key="3">
    <source>
        <dbReference type="ARBA" id="ARBA00007588"/>
    </source>
</evidence>
<proteinExistence type="inferred from homology"/>
<reference evidence="9 10" key="1">
    <citation type="submission" date="2016-10" db="EMBL/GenBank/DDBJ databases">
        <authorList>
            <person name="de Groot N.N."/>
        </authorList>
    </citation>
    <scope>NUCLEOTIDE SEQUENCE [LARGE SCALE GENOMIC DNA]</scope>
    <source>
        <strain evidence="9 10">CGMCC 1.9167</strain>
    </source>
</reference>
<dbReference type="SUPFAM" id="SSF51905">
    <property type="entry name" value="FAD/NAD(P)-binding domain"/>
    <property type="match status" value="2"/>
</dbReference>
<name>A0A1I6I037_9GAMM</name>
<evidence type="ECO:0000256" key="5">
    <source>
        <dbReference type="ARBA" id="ARBA00022827"/>
    </source>
</evidence>
<protein>
    <submittedName>
        <fullName evidence="9">Lysine N6-hydroxylase</fullName>
    </submittedName>
</protein>
<gene>
    <name evidence="9" type="ORF">SAMN05216203_1694</name>
</gene>
<evidence type="ECO:0000256" key="2">
    <source>
        <dbReference type="ARBA" id="ARBA00004924"/>
    </source>
</evidence>
<evidence type="ECO:0000256" key="4">
    <source>
        <dbReference type="ARBA" id="ARBA00022630"/>
    </source>
</evidence>
<dbReference type="STRING" id="650891.SAMN05216203_1694"/>
<dbReference type="PANTHER" id="PTHR42802">
    <property type="entry name" value="MONOOXYGENASE"/>
    <property type="match status" value="1"/>
</dbReference>
<keyword evidence="5" id="KW-0274">FAD</keyword>
<sequence>MTDTDTHSPTLDLAGIGIGPFNLSIAALLDDMGGLRSAFFDSKPEFSWHEGMALPGARLQTSCLKDLVTGVAPCNRHSFLNYLVQHGRFYSYLSSGLPAISRAEFADYLGWAATRIDQLNWSSPVESVDFRNGLFELTVAGRKAAVRSRHVSLGTGIRPHIPASCGGLMGQRCFHSIDIMKRNPDVTGERVVVIGGGQSGAEVVLALLDGVWGKPAQVSLISRRPNLEPLDETPFTNDYFTPPYVTAFQGLDEEQRRNLVRYQKLASDGISPSTLNALYQRLYEFRHTNPATPPPRLLPGRDLYAGSAAADCPIRLLTRNRLDGSFEGWEADRVILCTGFEHQLPECLAPLKGRLELDSQGRPRLGPDFQMRWDGPDHNHIYAVNQGRYSHGIADSQLSLMCWRSARILNHLCKRDAFPTRHHDSPVQWLPESALSRLQPGRTDVFGDRSSQPAKPVTFPSF</sequence>
<keyword evidence="7" id="KW-0560">Oxidoreductase</keyword>
<keyword evidence="4" id="KW-0285">Flavoprotein</keyword>
<evidence type="ECO:0000256" key="1">
    <source>
        <dbReference type="ARBA" id="ARBA00001974"/>
    </source>
</evidence>
<dbReference type="Pfam" id="PF13434">
    <property type="entry name" value="Lys_Orn_oxgnase"/>
    <property type="match status" value="1"/>
</dbReference>
<evidence type="ECO:0000256" key="7">
    <source>
        <dbReference type="ARBA" id="ARBA00023002"/>
    </source>
</evidence>
<dbReference type="RefSeq" id="WP_092010804.1">
    <property type="nucleotide sequence ID" value="NZ_FOYW01000001.1"/>
</dbReference>
<dbReference type="AlphaFoldDB" id="A0A1I6I037"/>
<dbReference type="Proteomes" id="UP000198644">
    <property type="component" value="Unassembled WGS sequence"/>
</dbReference>
<dbReference type="GO" id="GO:0016491">
    <property type="term" value="F:oxidoreductase activity"/>
    <property type="evidence" value="ECO:0007669"/>
    <property type="project" value="UniProtKB-KW"/>
</dbReference>
<dbReference type="OrthoDB" id="7527071at2"/>
<dbReference type="Gene3D" id="3.50.50.60">
    <property type="entry name" value="FAD/NAD(P)-binding domain"/>
    <property type="match status" value="1"/>
</dbReference>
<comment type="cofactor">
    <cofactor evidence="1">
        <name>FAD</name>
        <dbReference type="ChEBI" id="CHEBI:57692"/>
    </cofactor>
</comment>
<evidence type="ECO:0000256" key="8">
    <source>
        <dbReference type="SAM" id="MobiDB-lite"/>
    </source>
</evidence>
<feature type="region of interest" description="Disordered" evidence="8">
    <location>
        <begin position="440"/>
        <end position="462"/>
    </location>
</feature>
<evidence type="ECO:0000313" key="10">
    <source>
        <dbReference type="Proteomes" id="UP000198644"/>
    </source>
</evidence>
<dbReference type="InterPro" id="IPR036188">
    <property type="entry name" value="FAD/NAD-bd_sf"/>
</dbReference>
<keyword evidence="10" id="KW-1185">Reference proteome</keyword>
<evidence type="ECO:0000256" key="6">
    <source>
        <dbReference type="ARBA" id="ARBA00022857"/>
    </source>
</evidence>
<comment type="similarity">
    <text evidence="3">Belongs to the lysine N(6)-hydroxylase/L-ornithine N(5)-oxygenase family.</text>
</comment>
<dbReference type="EMBL" id="FOYW01000001">
    <property type="protein sequence ID" value="SFR60065.1"/>
    <property type="molecule type" value="Genomic_DNA"/>
</dbReference>
<accession>A0A1I6I037</accession>
<dbReference type="InterPro" id="IPR025700">
    <property type="entry name" value="Lys/Orn_oxygenase"/>
</dbReference>